<dbReference type="Gene3D" id="3.40.50.410">
    <property type="entry name" value="von Willebrand factor, type A domain"/>
    <property type="match status" value="1"/>
</dbReference>
<dbReference type="PROSITE" id="PS50089">
    <property type="entry name" value="ZF_RING_2"/>
    <property type="match status" value="1"/>
</dbReference>
<dbReference type="Proteomes" id="UP000298652">
    <property type="component" value="Chromosome 2"/>
</dbReference>
<reference evidence="5" key="1">
    <citation type="submission" date="2019-03" db="EMBL/GenBank/DDBJ databases">
        <title>WGS assembly of Setaria viridis.</title>
        <authorList>
            <person name="Huang P."/>
            <person name="Jenkins J."/>
            <person name="Grimwood J."/>
            <person name="Barry K."/>
            <person name="Healey A."/>
            <person name="Mamidi S."/>
            <person name="Sreedasyam A."/>
            <person name="Shu S."/>
            <person name="Feldman M."/>
            <person name="Wu J."/>
            <person name="Yu Y."/>
            <person name="Chen C."/>
            <person name="Johnson J."/>
            <person name="Rokhsar D."/>
            <person name="Baxter I."/>
            <person name="Schmutz J."/>
            <person name="Brutnell T."/>
            <person name="Kellogg E."/>
        </authorList>
    </citation>
    <scope>NUCLEOTIDE SEQUENCE [LARGE SCALE GENOMIC DNA]</scope>
</reference>
<dbReference type="EMBL" id="CM016553">
    <property type="protein sequence ID" value="TKW30038.1"/>
    <property type="molecule type" value="Genomic_DNA"/>
</dbReference>
<dbReference type="SMART" id="SM00184">
    <property type="entry name" value="RING"/>
    <property type="match status" value="1"/>
</dbReference>
<evidence type="ECO:0000259" key="4">
    <source>
        <dbReference type="PROSITE" id="PS50234"/>
    </source>
</evidence>
<dbReference type="CDD" id="cd01466">
    <property type="entry name" value="vWA_C3HC4_type"/>
    <property type="match status" value="1"/>
</dbReference>
<dbReference type="InterPro" id="IPR001841">
    <property type="entry name" value="Znf_RING"/>
</dbReference>
<evidence type="ECO:0000313" key="6">
    <source>
        <dbReference type="Proteomes" id="UP000298652"/>
    </source>
</evidence>
<sequence>MEGDAAADPCAICLGDVGRGQAIFTAECSHFFHHRCISAADCPICKAAWQDLPFSSSPPPARRPSSSHRHHNHGPYDDDDDPPVADQTVEASRDAADHAVVAVKTHCERPAVARGASRGSFAVLVHAVAPGAAAAGARRAPLDLVTVIDVSGSMRGEKLRLVKQAVGFVIDNLGPTDRLSVVSFSNDATRVVRLARMAADGKASAKRAVEALAAGGGTNIGEGLRVATRVLDDRRHSNAVTSVILLSDGRDGYVPRRHVDLVPPSFRGRAAPIHTFGFGTDHDAAAMHTVAEETGGTFSFVENQAAIQDSFAQCVGGLLSVAMQDVRVAVACVHPGVRVLGVKSGRYENRVDADRRAASVDVGELYADEERRFLVFVRVPAAEATEEVTQLIKVRCSYQDAVRGCCEDVAGDDAVVLRPLSQVPDGLSMEVVRERVRVTATEDMAAARAAAERGEHAKAARILEGGQEAPEGVRANAGRAAMLSGMSSHRQQHALSVAVRPPTHFVRPGRGAGRGGILRLGGGAAPRPYATPAMQNMVKISRSARQQQHTSSSPPPAKRMHLRFAE</sequence>
<accession>A0A4U6VK93</accession>
<dbReference type="PANTHER" id="PTHR10579">
    <property type="entry name" value="CALCIUM-ACTIVATED CHLORIDE CHANNEL REGULATOR"/>
    <property type="match status" value="1"/>
</dbReference>
<proteinExistence type="predicted"/>
<dbReference type="AlphaFoldDB" id="A0A4U6VK93"/>
<dbReference type="Pfam" id="PF17123">
    <property type="entry name" value="zf-RING_11"/>
    <property type="match status" value="1"/>
</dbReference>
<feature type="domain" description="RING-type" evidence="3">
    <location>
        <begin position="10"/>
        <end position="46"/>
    </location>
</feature>
<dbReference type="InterPro" id="IPR051266">
    <property type="entry name" value="CLCR"/>
</dbReference>
<dbReference type="GO" id="GO:0008270">
    <property type="term" value="F:zinc ion binding"/>
    <property type="evidence" value="ECO:0007669"/>
    <property type="project" value="UniProtKB-KW"/>
</dbReference>
<dbReference type="Gramene" id="TKW30038">
    <property type="protein sequence ID" value="TKW30038"/>
    <property type="gene ID" value="SEVIR_2G008100v2"/>
</dbReference>
<dbReference type="SUPFAM" id="SSF57850">
    <property type="entry name" value="RING/U-box"/>
    <property type="match status" value="1"/>
</dbReference>
<name>A0A4U6VK93_SETVI</name>
<keyword evidence="1" id="KW-0863">Zinc-finger</keyword>
<gene>
    <name evidence="5" type="ORF">SEVIR_2G008100v2</name>
</gene>
<dbReference type="Gene3D" id="3.30.40.10">
    <property type="entry name" value="Zinc/RING finger domain, C3HC4 (zinc finger)"/>
    <property type="match status" value="1"/>
</dbReference>
<dbReference type="PANTHER" id="PTHR10579:SF132">
    <property type="entry name" value="OS10G0464800 PROTEIN"/>
    <property type="match status" value="1"/>
</dbReference>
<protein>
    <recommendedName>
        <fullName evidence="7">RING-type domain-containing protein</fullName>
    </recommendedName>
</protein>
<feature type="region of interest" description="Disordered" evidence="2">
    <location>
        <begin position="55"/>
        <end position="92"/>
    </location>
</feature>
<dbReference type="Pfam" id="PF00092">
    <property type="entry name" value="VWA"/>
    <property type="match status" value="1"/>
</dbReference>
<evidence type="ECO:0000256" key="2">
    <source>
        <dbReference type="SAM" id="MobiDB-lite"/>
    </source>
</evidence>
<feature type="compositionally biased region" description="Polar residues" evidence="2">
    <location>
        <begin position="543"/>
        <end position="552"/>
    </location>
</feature>
<dbReference type="OMA" id="EGTDQEN"/>
<dbReference type="PROSITE" id="PS50234">
    <property type="entry name" value="VWFA"/>
    <property type="match status" value="1"/>
</dbReference>
<feature type="domain" description="VWFA" evidence="4">
    <location>
        <begin position="143"/>
        <end position="315"/>
    </location>
</feature>
<feature type="region of interest" description="Disordered" evidence="2">
    <location>
        <begin position="540"/>
        <end position="566"/>
    </location>
</feature>
<organism evidence="5 6">
    <name type="scientific">Setaria viridis</name>
    <name type="common">Green bristlegrass</name>
    <name type="synonym">Setaria italica subsp. viridis</name>
    <dbReference type="NCBI Taxonomy" id="4556"/>
    <lineage>
        <taxon>Eukaryota</taxon>
        <taxon>Viridiplantae</taxon>
        <taxon>Streptophyta</taxon>
        <taxon>Embryophyta</taxon>
        <taxon>Tracheophyta</taxon>
        <taxon>Spermatophyta</taxon>
        <taxon>Magnoliopsida</taxon>
        <taxon>Liliopsida</taxon>
        <taxon>Poales</taxon>
        <taxon>Poaceae</taxon>
        <taxon>PACMAD clade</taxon>
        <taxon>Panicoideae</taxon>
        <taxon>Panicodae</taxon>
        <taxon>Paniceae</taxon>
        <taxon>Cenchrinae</taxon>
        <taxon>Setaria</taxon>
    </lineage>
</organism>
<keyword evidence="1" id="KW-0479">Metal-binding</keyword>
<dbReference type="InterPro" id="IPR002035">
    <property type="entry name" value="VWF_A"/>
</dbReference>
<evidence type="ECO:0000313" key="5">
    <source>
        <dbReference type="EMBL" id="TKW30038.1"/>
    </source>
</evidence>
<dbReference type="InterPro" id="IPR036465">
    <property type="entry name" value="vWFA_dom_sf"/>
</dbReference>
<dbReference type="InterPro" id="IPR013083">
    <property type="entry name" value="Znf_RING/FYVE/PHD"/>
</dbReference>
<keyword evidence="1" id="KW-0862">Zinc</keyword>
<dbReference type="SUPFAM" id="SSF53300">
    <property type="entry name" value="vWA-like"/>
    <property type="match status" value="1"/>
</dbReference>
<evidence type="ECO:0000259" key="3">
    <source>
        <dbReference type="PROSITE" id="PS50089"/>
    </source>
</evidence>
<evidence type="ECO:0008006" key="7">
    <source>
        <dbReference type="Google" id="ProtNLM"/>
    </source>
</evidence>
<evidence type="ECO:0000256" key="1">
    <source>
        <dbReference type="PROSITE-ProRule" id="PRU00175"/>
    </source>
</evidence>
<dbReference type="SMART" id="SM00327">
    <property type="entry name" value="VWA"/>
    <property type="match status" value="1"/>
</dbReference>
<keyword evidence="6" id="KW-1185">Reference proteome</keyword>